<reference evidence="14 15" key="2">
    <citation type="journal article" date="2012" name="Int. J. Syst. Evol. Microbiol.">
        <title>Magnetococcus marinus gen. nov., sp. nov., a marine, magnetotactic bacterium that represents a novel lineage (Magnetococcaceae fam. nov.; Magnetococcales ord. nov.) at the base of the Alphaproteobacteria.</title>
        <authorList>
            <person name="Bazylinski D.A."/>
            <person name="Williams T.J."/>
            <person name="Lefevre C.T."/>
            <person name="Berg R.J."/>
            <person name="Zhang C.L."/>
            <person name="Bowser S.S."/>
            <person name="Dean A.J."/>
            <person name="Beveridge T.J."/>
        </authorList>
    </citation>
    <scope>NUCLEOTIDE SEQUENCE [LARGE SCALE GENOMIC DNA]</scope>
    <source>
        <strain evidence="15">ATCC BAA-1437 / JCM 17883 / MC-1</strain>
    </source>
</reference>
<keyword evidence="5 14" id="KW-0808">Transferase</keyword>
<dbReference type="RefSeq" id="WP_011714617.1">
    <property type="nucleotide sequence ID" value="NC_008576.1"/>
</dbReference>
<dbReference type="OrthoDB" id="9808002at2"/>
<evidence type="ECO:0000256" key="6">
    <source>
        <dbReference type="ARBA" id="ARBA00022723"/>
    </source>
</evidence>
<comment type="catalytic activity">
    <reaction evidence="12">
        <text>(sulfur carrier)-H + L-cysteine = (sulfur carrier)-SH + L-alanine</text>
        <dbReference type="Rhea" id="RHEA:43892"/>
        <dbReference type="Rhea" id="RHEA-COMP:14737"/>
        <dbReference type="Rhea" id="RHEA-COMP:14739"/>
        <dbReference type="ChEBI" id="CHEBI:29917"/>
        <dbReference type="ChEBI" id="CHEBI:35235"/>
        <dbReference type="ChEBI" id="CHEBI:57972"/>
        <dbReference type="ChEBI" id="CHEBI:64428"/>
        <dbReference type="EC" id="2.8.1.7"/>
    </reaction>
</comment>
<evidence type="ECO:0000256" key="12">
    <source>
        <dbReference type="ARBA" id="ARBA00050776"/>
    </source>
</evidence>
<dbReference type="eggNOG" id="COG1104">
    <property type="taxonomic scope" value="Bacteria"/>
</dbReference>
<dbReference type="EMBL" id="CP000471">
    <property type="protein sequence ID" value="ABK45554.1"/>
    <property type="molecule type" value="Genomic_DNA"/>
</dbReference>
<organism evidence="14 15">
    <name type="scientific">Magnetococcus marinus (strain ATCC BAA-1437 / JCM 17883 / MC-1)</name>
    <dbReference type="NCBI Taxonomy" id="156889"/>
    <lineage>
        <taxon>Bacteria</taxon>
        <taxon>Pseudomonadati</taxon>
        <taxon>Pseudomonadota</taxon>
        <taxon>Magnetococcia</taxon>
        <taxon>Magnetococcales</taxon>
        <taxon>Magnetococcaceae</taxon>
        <taxon>Magnetococcus</taxon>
    </lineage>
</organism>
<accession>A0LC61</accession>
<proteinExistence type="inferred from homology"/>
<comment type="cofactor">
    <cofactor evidence="1">
        <name>pyridoxal 5'-phosphate</name>
        <dbReference type="ChEBI" id="CHEBI:597326"/>
    </cofactor>
</comment>
<evidence type="ECO:0000256" key="8">
    <source>
        <dbReference type="ARBA" id="ARBA00023004"/>
    </source>
</evidence>
<keyword evidence="15" id="KW-1185">Reference proteome</keyword>
<dbReference type="InterPro" id="IPR000192">
    <property type="entry name" value="Aminotrans_V_dom"/>
</dbReference>
<evidence type="ECO:0000313" key="14">
    <source>
        <dbReference type="EMBL" id="ABK45554.1"/>
    </source>
</evidence>
<reference evidence="15" key="1">
    <citation type="journal article" date="2009" name="Appl. Environ. Microbiol.">
        <title>Complete genome sequence of the chemolithoautotrophic marine magnetotactic coccus strain MC-1.</title>
        <authorList>
            <person name="Schubbe S."/>
            <person name="Williams T.J."/>
            <person name="Xie G."/>
            <person name="Kiss H.E."/>
            <person name="Brettin T.S."/>
            <person name="Martinez D."/>
            <person name="Ross C.A."/>
            <person name="Schuler D."/>
            <person name="Cox B.L."/>
            <person name="Nealson K.H."/>
            <person name="Bazylinski D.A."/>
        </authorList>
    </citation>
    <scope>NUCLEOTIDE SEQUENCE [LARGE SCALE GENOMIC DNA]</scope>
    <source>
        <strain evidence="15">ATCC BAA-1437 / JCM 17883 / MC-1</strain>
    </source>
</reference>
<dbReference type="InterPro" id="IPR016454">
    <property type="entry name" value="Cysteine_dSase"/>
</dbReference>
<dbReference type="GO" id="GO:0051536">
    <property type="term" value="F:iron-sulfur cluster binding"/>
    <property type="evidence" value="ECO:0007669"/>
    <property type="project" value="UniProtKB-KW"/>
</dbReference>
<evidence type="ECO:0000256" key="2">
    <source>
        <dbReference type="ARBA" id="ARBA00003120"/>
    </source>
</evidence>
<keyword evidence="7" id="KW-0663">Pyridoxal phosphate</keyword>
<dbReference type="InterPro" id="IPR015424">
    <property type="entry name" value="PyrdxlP-dep_Trfase"/>
</dbReference>
<dbReference type="FunFam" id="3.40.640.10:FF:000084">
    <property type="entry name" value="IscS-like cysteine desulfurase"/>
    <property type="match status" value="1"/>
</dbReference>
<dbReference type="Proteomes" id="UP000002586">
    <property type="component" value="Chromosome"/>
</dbReference>
<dbReference type="Gene3D" id="3.40.640.10">
    <property type="entry name" value="Type I PLP-dependent aspartate aminotransferase-like (Major domain)"/>
    <property type="match status" value="1"/>
</dbReference>
<dbReference type="PANTHER" id="PTHR11601:SF34">
    <property type="entry name" value="CYSTEINE DESULFURASE"/>
    <property type="match status" value="1"/>
</dbReference>
<keyword evidence="10" id="KW-0535">Nitrogen fixation</keyword>
<dbReference type="PIRSF" id="PIRSF005572">
    <property type="entry name" value="NifS"/>
    <property type="match status" value="1"/>
</dbReference>
<comment type="similarity">
    <text evidence="3">Belongs to the class-V pyridoxal-phosphate-dependent aminotransferase family. NifS/IscS subfamily.</text>
</comment>
<evidence type="ECO:0000313" key="15">
    <source>
        <dbReference type="Proteomes" id="UP000002586"/>
    </source>
</evidence>
<dbReference type="GO" id="GO:0008483">
    <property type="term" value="F:transaminase activity"/>
    <property type="evidence" value="ECO:0007669"/>
    <property type="project" value="UniProtKB-KW"/>
</dbReference>
<keyword evidence="8" id="KW-0408">Iron</keyword>
<evidence type="ECO:0000256" key="7">
    <source>
        <dbReference type="ARBA" id="ARBA00022898"/>
    </source>
</evidence>
<evidence type="ECO:0000256" key="1">
    <source>
        <dbReference type="ARBA" id="ARBA00001933"/>
    </source>
</evidence>
<evidence type="ECO:0000256" key="4">
    <source>
        <dbReference type="ARBA" id="ARBA00012239"/>
    </source>
</evidence>
<evidence type="ECO:0000256" key="5">
    <source>
        <dbReference type="ARBA" id="ARBA00022679"/>
    </source>
</evidence>
<dbReference type="Gene3D" id="1.10.260.50">
    <property type="match status" value="1"/>
</dbReference>
<dbReference type="EC" id="2.8.1.7" evidence="4"/>
<protein>
    <recommendedName>
        <fullName evidence="4">cysteine desulfurase</fullName>
        <ecNumber evidence="4">2.8.1.7</ecNumber>
    </recommendedName>
    <alternativeName>
        <fullName evidence="11">Nitrogenase metalloclusters biosynthesis protein NifS</fullName>
    </alternativeName>
</protein>
<dbReference type="Gene3D" id="3.90.1150.10">
    <property type="entry name" value="Aspartate Aminotransferase, domain 1"/>
    <property type="match status" value="1"/>
</dbReference>
<evidence type="ECO:0000256" key="11">
    <source>
        <dbReference type="ARBA" id="ARBA00031911"/>
    </source>
</evidence>
<feature type="domain" description="Aminotransferase class V" evidence="13">
    <location>
        <begin position="3"/>
        <end position="364"/>
    </location>
</feature>
<dbReference type="GO" id="GO:0046872">
    <property type="term" value="F:metal ion binding"/>
    <property type="evidence" value="ECO:0007669"/>
    <property type="project" value="UniProtKB-KW"/>
</dbReference>
<keyword evidence="6" id="KW-0479">Metal-binding</keyword>
<dbReference type="InterPro" id="IPR015422">
    <property type="entry name" value="PyrdxlP-dep_Trfase_small"/>
</dbReference>
<dbReference type="AlphaFoldDB" id="A0LC61"/>
<evidence type="ECO:0000256" key="9">
    <source>
        <dbReference type="ARBA" id="ARBA00023014"/>
    </source>
</evidence>
<evidence type="ECO:0000256" key="3">
    <source>
        <dbReference type="ARBA" id="ARBA00006490"/>
    </source>
</evidence>
<dbReference type="KEGG" id="mgm:Mmc1_3063"/>
<dbReference type="PANTHER" id="PTHR11601">
    <property type="entry name" value="CYSTEINE DESULFURYLASE FAMILY MEMBER"/>
    <property type="match status" value="1"/>
</dbReference>
<dbReference type="HOGENOM" id="CLU_003433_0_0_5"/>
<dbReference type="STRING" id="156889.Mmc1_3063"/>
<gene>
    <name evidence="14" type="ordered locus">Mmc1_3063</name>
</gene>
<comment type="function">
    <text evidence="2">Catalyzes the removal of elemental sulfur atoms from cysteine to produce alanine. Seems to participate in the biosynthesis of the nitrogenase metalloclusters by providing the inorganic sulfur required for the Fe-S core formation.</text>
</comment>
<sequence length="383" mass="40462">MSIYLDHNATTPTRPEVVEAMLPYFSDKAGNPSSVHSAGRAAREGLDRARRQVAHLLGVHFSQVLFTSGGTEANNLALFGMAAQFGFAGHMVTTTVEHPAVGRVVDALEARGMRVTRLQPDQQGRIGTEALQAALQEETRLVSIMAANNETGVLLPVVEMAALCRARGVLLHSDAVQWVGKMPLDLAATPISLVSLSAHKFGGPKGVGALVVDSAIAPHAQLLGGGQERGRRSGTENLTGIVGLGRAAELAMAEMTEQAQRWRTLRQDMEQQLVTALPELVIYGAQAPRLPNTTMLGLPGMDGETLVMQLDLAGVAVSSGSACSSGRTEPSHVLKAMGVDTETARGAIRVSLGAESQQSDINQLVQALISSVKRLKDMAGMRV</sequence>
<dbReference type="GO" id="GO:0031071">
    <property type="term" value="F:cysteine desulfurase activity"/>
    <property type="evidence" value="ECO:0007669"/>
    <property type="project" value="UniProtKB-EC"/>
</dbReference>
<dbReference type="InterPro" id="IPR015421">
    <property type="entry name" value="PyrdxlP-dep_Trfase_major"/>
</dbReference>
<dbReference type="Pfam" id="PF00266">
    <property type="entry name" value="Aminotran_5"/>
    <property type="match status" value="1"/>
</dbReference>
<evidence type="ECO:0000259" key="13">
    <source>
        <dbReference type="Pfam" id="PF00266"/>
    </source>
</evidence>
<evidence type="ECO:0000256" key="10">
    <source>
        <dbReference type="ARBA" id="ARBA00023231"/>
    </source>
</evidence>
<keyword evidence="9" id="KW-0411">Iron-sulfur</keyword>
<name>A0LC61_MAGMM</name>
<keyword evidence="14" id="KW-0032">Aminotransferase</keyword>
<dbReference type="SUPFAM" id="SSF53383">
    <property type="entry name" value="PLP-dependent transferases"/>
    <property type="match status" value="1"/>
</dbReference>